<dbReference type="PANTHER" id="PTHR24027:SF89">
    <property type="entry name" value="CADHERIN-5"/>
    <property type="match status" value="1"/>
</dbReference>
<comment type="function">
    <text evidence="19">Cadherins are calcium-dependent cell adhesion proteins.</text>
</comment>
<evidence type="ECO:0000256" key="3">
    <source>
        <dbReference type="ARBA" id="ARBA00021701"/>
    </source>
</evidence>
<dbReference type="InterPro" id="IPR015919">
    <property type="entry name" value="Cadherin-like_sf"/>
</dbReference>
<feature type="domain" description="Cadherin" evidence="21">
    <location>
        <begin position="554"/>
        <end position="642"/>
    </location>
</feature>
<evidence type="ECO:0000256" key="1">
    <source>
        <dbReference type="ARBA" id="ARBA00004251"/>
    </source>
</evidence>
<dbReference type="Gene3D" id="4.10.900.10">
    <property type="entry name" value="TCF3-CBD (Catenin binding domain)"/>
    <property type="match status" value="1"/>
</dbReference>
<feature type="domain" description="Cadherin" evidence="21">
    <location>
        <begin position="445"/>
        <end position="546"/>
    </location>
</feature>
<keyword evidence="12" id="KW-0965">Cell junction</keyword>
<keyword evidence="23" id="KW-1185">Reference proteome</keyword>
<evidence type="ECO:0000256" key="6">
    <source>
        <dbReference type="ARBA" id="ARBA00022692"/>
    </source>
</evidence>
<evidence type="ECO:0000313" key="22">
    <source>
        <dbReference type="EMBL" id="KAL1271120.1"/>
    </source>
</evidence>
<evidence type="ECO:0000256" key="14">
    <source>
        <dbReference type="ARBA" id="ARBA00023136"/>
    </source>
</evidence>
<dbReference type="Pfam" id="PF01049">
    <property type="entry name" value="CADH_Y-type_LIR"/>
    <property type="match status" value="1"/>
</dbReference>
<comment type="subcellular location">
    <subcellularLocation>
        <location evidence="2">Cell junction</location>
        <location evidence="2">Adherens junction</location>
    </subcellularLocation>
    <subcellularLocation>
        <location evidence="1 18">Cell membrane</location>
        <topology evidence="1 18">Single-pass type I membrane protein</topology>
    </subcellularLocation>
</comment>
<evidence type="ECO:0000313" key="23">
    <source>
        <dbReference type="Proteomes" id="UP001558613"/>
    </source>
</evidence>
<evidence type="ECO:0000256" key="16">
    <source>
        <dbReference type="ARBA" id="ARBA00030559"/>
    </source>
</evidence>
<dbReference type="SMART" id="SM00112">
    <property type="entry name" value="CA"/>
    <property type="match status" value="5"/>
</dbReference>
<evidence type="ECO:0000256" key="9">
    <source>
        <dbReference type="ARBA" id="ARBA00022737"/>
    </source>
</evidence>
<evidence type="ECO:0000256" key="5">
    <source>
        <dbReference type="ARBA" id="ARBA00022685"/>
    </source>
</evidence>
<dbReference type="EMBL" id="JAYMGO010000007">
    <property type="protein sequence ID" value="KAL1271120.1"/>
    <property type="molecule type" value="Genomic_DNA"/>
</dbReference>
<keyword evidence="9" id="KW-0677">Repeat</keyword>
<evidence type="ECO:0000259" key="21">
    <source>
        <dbReference type="PROSITE" id="PS50268"/>
    </source>
</evidence>
<proteinExistence type="predicted"/>
<dbReference type="Gene3D" id="2.60.40.60">
    <property type="entry name" value="Cadherins"/>
    <property type="match status" value="5"/>
</dbReference>
<accession>A0ABR3N2U4</accession>
<evidence type="ECO:0000256" key="17">
    <source>
        <dbReference type="PROSITE-ProRule" id="PRU00043"/>
    </source>
</evidence>
<name>A0ABR3N2U4_9TELE</name>
<dbReference type="PRINTS" id="PR00205">
    <property type="entry name" value="CADHERIN"/>
</dbReference>
<keyword evidence="7" id="KW-0479">Metal-binding</keyword>
<evidence type="ECO:0000256" key="20">
    <source>
        <dbReference type="SAM" id="Phobius"/>
    </source>
</evidence>
<keyword evidence="6 18" id="KW-0812">Transmembrane</keyword>
<dbReference type="Pfam" id="PF00028">
    <property type="entry name" value="Cadherin"/>
    <property type="match status" value="4"/>
</dbReference>
<evidence type="ECO:0000256" key="8">
    <source>
        <dbReference type="ARBA" id="ARBA00022729"/>
    </source>
</evidence>
<dbReference type="PROSITE" id="PS50268">
    <property type="entry name" value="CADHERIN_2"/>
    <property type="match status" value="5"/>
</dbReference>
<keyword evidence="10 17" id="KW-0106">Calcium</keyword>
<evidence type="ECO:0000256" key="19">
    <source>
        <dbReference type="RuleBase" id="RU004357"/>
    </source>
</evidence>
<dbReference type="InterPro" id="IPR002126">
    <property type="entry name" value="Cadherin-like_dom"/>
</dbReference>
<dbReference type="InterPro" id="IPR020894">
    <property type="entry name" value="Cadherin_CS"/>
</dbReference>
<dbReference type="Proteomes" id="UP001558613">
    <property type="component" value="Unassembled WGS sequence"/>
</dbReference>
<feature type="domain" description="Cadherin" evidence="21">
    <location>
        <begin position="332"/>
        <end position="444"/>
    </location>
</feature>
<dbReference type="SUPFAM" id="SSF49313">
    <property type="entry name" value="Cadherin-like"/>
    <property type="match status" value="5"/>
</dbReference>
<dbReference type="PANTHER" id="PTHR24027">
    <property type="entry name" value="CADHERIN-23"/>
    <property type="match status" value="1"/>
</dbReference>
<gene>
    <name evidence="22" type="ORF">QQF64_030136</name>
</gene>
<evidence type="ECO:0000256" key="12">
    <source>
        <dbReference type="ARBA" id="ARBA00022949"/>
    </source>
</evidence>
<evidence type="ECO:0000256" key="13">
    <source>
        <dbReference type="ARBA" id="ARBA00022989"/>
    </source>
</evidence>
<keyword evidence="5" id="KW-0165">Cleavage on pair of basic residues</keyword>
<protein>
    <recommendedName>
        <fullName evidence="3">Cadherin-5</fullName>
    </recommendedName>
    <alternativeName>
        <fullName evidence="16">Vascular endothelial cadherin</fullName>
    </alternativeName>
</protein>
<feature type="domain" description="Cadherin" evidence="21">
    <location>
        <begin position="224"/>
        <end position="331"/>
    </location>
</feature>
<evidence type="ECO:0000256" key="15">
    <source>
        <dbReference type="ARBA" id="ARBA00023180"/>
    </source>
</evidence>
<evidence type="ECO:0000256" key="18">
    <source>
        <dbReference type="RuleBase" id="RU003318"/>
    </source>
</evidence>
<keyword evidence="4" id="KW-1003">Cell membrane</keyword>
<dbReference type="InterPro" id="IPR039808">
    <property type="entry name" value="Cadherin"/>
</dbReference>
<organism evidence="22 23">
    <name type="scientific">Cirrhinus molitorella</name>
    <name type="common">mud carp</name>
    <dbReference type="NCBI Taxonomy" id="172907"/>
    <lineage>
        <taxon>Eukaryota</taxon>
        <taxon>Metazoa</taxon>
        <taxon>Chordata</taxon>
        <taxon>Craniata</taxon>
        <taxon>Vertebrata</taxon>
        <taxon>Euteleostomi</taxon>
        <taxon>Actinopterygii</taxon>
        <taxon>Neopterygii</taxon>
        <taxon>Teleostei</taxon>
        <taxon>Ostariophysi</taxon>
        <taxon>Cypriniformes</taxon>
        <taxon>Cyprinidae</taxon>
        <taxon>Labeoninae</taxon>
        <taxon>Labeonini</taxon>
        <taxon>Cirrhinus</taxon>
    </lineage>
</organism>
<feature type="transmembrane region" description="Helical" evidence="20">
    <location>
        <begin position="663"/>
        <end position="685"/>
    </location>
</feature>
<sequence>MIIIPEGASWKLMISHLRPPQSLSPSRNRSPSLLLDLFLSFSGIMLRSPLRATGGIFELRKTVERTKTLMMKHSAWRQMTEPGFWAGVLVVLCTLSVGADVHQALKTPSMLSKVLQRHKRDWKWDKLYVHEEMPPKHPPEKIGKLDNTYFTPSARYNLSGDGANKIFTVNDNGDILVHAKLDREEKSIYRLTASLFNIDSKKQLDHDDSFVIVVLDINDNSPVFPPDISGSISESSRAGSVVMSVKATDADDPTTQNGMVGYKLLNGTDLFSINYNGEIRTLTSSLDREKQSQYLIAIQAKDMPGVNQRGNSATTIVTVNINDINDNIATFKSREYRFNVKEDSEPGYQIGVLAVEDKDEIQNKDPTFTIHKFGEVFDIKQSNTKDGALSLKVPLDYETLKAYVFSVNVDEHTVSKSPDNRGPNLLTRAQVVINVIDVDEPPVFSQTLYNFSIYEGPFKNPIIGAVSAKDPDATAYKIRYSIEDPNCPVVVDPVQGHLSLKKQLDREEESSYTIQVTAHEDVPNGLKSYAKVNLTVLDINDNAPVLTNGNGVYVCESDKPGTIIGTVGAHDKDENSGRFRFTLAKKSSNFSLTDNRDNTASIKLKQGGFSTEHSVEHVLEIEIADGGTPEQKSTERLTIKVCMCQAERQVEYCMAYAQTGMSVSAILAILLCIVTILVIVILMVLRRRYQKEVLVTKSSGEIHEQLVRYDEEGGGEMDTNGYDVSILSSACNDGSFRPATGPSLYAVVKKPSACKGDMAMMIEVKKDEADHDRDGIPYDTLHIYGYEGSESLAGSLSSLDSSSSGSNLDYDFLHEWGPRFRTLAQLYGVDGSDTDSSD</sequence>
<reference evidence="22 23" key="1">
    <citation type="submission" date="2023-09" db="EMBL/GenBank/DDBJ databases">
        <authorList>
            <person name="Wang M."/>
        </authorList>
    </citation>
    <scope>NUCLEOTIDE SEQUENCE [LARGE SCALE GENOMIC DNA]</scope>
    <source>
        <strain evidence="22">GT-2023</strain>
        <tissue evidence="22">Liver</tissue>
    </source>
</reference>
<keyword evidence="13 20" id="KW-1133">Transmembrane helix</keyword>
<evidence type="ECO:0000256" key="7">
    <source>
        <dbReference type="ARBA" id="ARBA00022723"/>
    </source>
</evidence>
<dbReference type="PROSITE" id="PS00232">
    <property type="entry name" value="CADHERIN_1"/>
    <property type="match status" value="2"/>
</dbReference>
<evidence type="ECO:0000256" key="11">
    <source>
        <dbReference type="ARBA" id="ARBA00022889"/>
    </source>
</evidence>
<keyword evidence="11 18" id="KW-0130">Cell adhesion</keyword>
<feature type="domain" description="Cadherin" evidence="21">
    <location>
        <begin position="146"/>
        <end position="224"/>
    </location>
</feature>
<dbReference type="InterPro" id="IPR027397">
    <property type="entry name" value="Catenin-bd_sf"/>
</dbReference>
<dbReference type="CDD" id="cd11304">
    <property type="entry name" value="Cadherin_repeat"/>
    <property type="match status" value="5"/>
</dbReference>
<evidence type="ECO:0000256" key="10">
    <source>
        <dbReference type="ARBA" id="ARBA00022837"/>
    </source>
</evidence>
<keyword evidence="14 20" id="KW-0472">Membrane</keyword>
<keyword evidence="8" id="KW-0732">Signal</keyword>
<keyword evidence="15" id="KW-0325">Glycoprotein</keyword>
<dbReference type="InterPro" id="IPR000233">
    <property type="entry name" value="Cadherin_Y-type_LIR"/>
</dbReference>
<evidence type="ECO:0000256" key="2">
    <source>
        <dbReference type="ARBA" id="ARBA00004536"/>
    </source>
</evidence>
<evidence type="ECO:0000256" key="4">
    <source>
        <dbReference type="ARBA" id="ARBA00022475"/>
    </source>
</evidence>
<comment type="caution">
    <text evidence="22">The sequence shown here is derived from an EMBL/GenBank/DDBJ whole genome shotgun (WGS) entry which is preliminary data.</text>
</comment>